<gene>
    <name evidence="1" type="ORF">HP467_15825</name>
</gene>
<dbReference type="NCBIfam" id="NF033179">
    <property type="entry name" value="TnsA_like_Actin"/>
    <property type="match status" value="1"/>
</dbReference>
<keyword evidence="1" id="KW-0540">Nuclease</keyword>
<reference evidence="1 2" key="1">
    <citation type="submission" date="2020-05" db="EMBL/GenBank/DDBJ databases">
        <title>Genome Sequencing of Type Strains.</title>
        <authorList>
            <person name="Lemaire J.F."/>
            <person name="Inderbitzin P."/>
            <person name="Gregorio O.A."/>
            <person name="Collins S.B."/>
            <person name="Wespe N."/>
            <person name="Knight-Connoni V."/>
        </authorList>
    </citation>
    <scope>NUCLEOTIDE SEQUENCE [LARGE SCALE GENOMIC DNA]</scope>
    <source>
        <strain evidence="1 2">DSM 20512</strain>
    </source>
</reference>
<dbReference type="GO" id="GO:0004519">
    <property type="term" value="F:endonuclease activity"/>
    <property type="evidence" value="ECO:0007669"/>
    <property type="project" value="UniProtKB-KW"/>
</dbReference>
<protein>
    <submittedName>
        <fullName evidence="1">TnsA-like heteromeric transposase endonuclease subunit</fullName>
    </submittedName>
</protein>
<name>A0A850DZD1_9MICO</name>
<dbReference type="RefSeq" id="WP_175326773.1">
    <property type="nucleotide sequence ID" value="NZ_BAAAWP010000001.1"/>
</dbReference>
<proteinExistence type="predicted"/>
<accession>A0A850DZD1</accession>
<dbReference type="EMBL" id="JABMCG010000126">
    <property type="protein sequence ID" value="NUU29560.1"/>
    <property type="molecule type" value="Genomic_DNA"/>
</dbReference>
<keyword evidence="1" id="KW-0255">Endonuclease</keyword>
<dbReference type="Proteomes" id="UP000539146">
    <property type="component" value="Unassembled WGS sequence"/>
</dbReference>
<comment type="caution">
    <text evidence="1">The sequence shown here is derived from an EMBL/GenBank/DDBJ whole genome shotgun (WGS) entry which is preliminary data.</text>
</comment>
<dbReference type="AlphaFoldDB" id="A0A850DZD1"/>
<evidence type="ECO:0000313" key="1">
    <source>
        <dbReference type="EMBL" id="NUU29560.1"/>
    </source>
</evidence>
<dbReference type="InterPro" id="IPR048000">
    <property type="entry name" value="TnsA-like"/>
</dbReference>
<evidence type="ECO:0000313" key="2">
    <source>
        <dbReference type="Proteomes" id="UP000539146"/>
    </source>
</evidence>
<sequence>MTILNSWAAHPRGRTVRVSGSVRGLRMRFHRPWSTYRLKPASPSEGVVAGYSADGRTVRTVQVADLTAEMLSAAHPMREFSRRLTQAHKPVAVWTHTTGSLIGAESHLERDFITLADFHPAVRYIGGQPFTLAFEPGALCKLHTPDLVLLGDGLPPLVVDVKNAEQASTPKWRARASLIRDVLAEAGIGYEVWTGMPRLMQANLENFTEARVPEPSYLRWAPVAAELCSRPMPVVELVTRVAARGYEPGFAMMLIRRMLWRRDLRTDMRLPFRSTSIVWTVAS</sequence>
<organism evidence="1 2">
    <name type="scientific">Curtobacterium citreum</name>
    <dbReference type="NCBI Taxonomy" id="2036"/>
    <lineage>
        <taxon>Bacteria</taxon>
        <taxon>Bacillati</taxon>
        <taxon>Actinomycetota</taxon>
        <taxon>Actinomycetes</taxon>
        <taxon>Micrococcales</taxon>
        <taxon>Microbacteriaceae</taxon>
        <taxon>Curtobacterium</taxon>
    </lineage>
</organism>
<keyword evidence="1" id="KW-0378">Hydrolase</keyword>